<comment type="caution">
    <text evidence="1">The sequence shown here is derived from an EMBL/GenBank/DDBJ whole genome shotgun (WGS) entry which is preliminary data.</text>
</comment>
<dbReference type="EMBL" id="WRXO01000003">
    <property type="protein sequence ID" value="MVT41391.1"/>
    <property type="molecule type" value="Genomic_DNA"/>
</dbReference>
<dbReference type="EC" id="5.1.3.32" evidence="1"/>
<dbReference type="Gene3D" id="3.30.70.100">
    <property type="match status" value="1"/>
</dbReference>
<keyword evidence="2" id="KW-1185">Reference proteome</keyword>
<name>A0A6N8J9Z0_9BACT</name>
<reference evidence="1 2" key="1">
    <citation type="submission" date="2019-12" db="EMBL/GenBank/DDBJ databases">
        <title>The draft genomic sequence of strain Chitinophaga oryziterrae JCM 16595.</title>
        <authorList>
            <person name="Zhang X."/>
        </authorList>
    </citation>
    <scope>NUCLEOTIDE SEQUENCE [LARGE SCALE GENOMIC DNA]</scope>
    <source>
        <strain evidence="1 2">JCM 16595</strain>
    </source>
</reference>
<dbReference type="AlphaFoldDB" id="A0A6N8J9Z0"/>
<organism evidence="1 2">
    <name type="scientific">Chitinophaga oryziterrae</name>
    <dbReference type="NCBI Taxonomy" id="1031224"/>
    <lineage>
        <taxon>Bacteria</taxon>
        <taxon>Pseudomonadati</taxon>
        <taxon>Bacteroidota</taxon>
        <taxon>Chitinophagia</taxon>
        <taxon>Chitinophagales</taxon>
        <taxon>Chitinophagaceae</taxon>
        <taxon>Chitinophaga</taxon>
    </lineage>
</organism>
<gene>
    <name evidence="1" type="ORF">GO495_12415</name>
</gene>
<evidence type="ECO:0000313" key="1">
    <source>
        <dbReference type="EMBL" id="MVT41391.1"/>
    </source>
</evidence>
<accession>A0A6N8J9Z0</accession>
<dbReference type="InterPro" id="IPR011008">
    <property type="entry name" value="Dimeric_a/b-barrel"/>
</dbReference>
<proteinExistence type="predicted"/>
<dbReference type="GO" id="GO:0062192">
    <property type="term" value="F:L-rhamnose mutarotase activity"/>
    <property type="evidence" value="ECO:0007669"/>
    <property type="project" value="UniProtKB-EC"/>
</dbReference>
<dbReference type="InterPro" id="IPR008000">
    <property type="entry name" value="Rham/fucose_mutarotase"/>
</dbReference>
<dbReference type="Proteomes" id="UP000468388">
    <property type="component" value="Unassembled WGS sequence"/>
</dbReference>
<dbReference type="PANTHER" id="PTHR34389">
    <property type="entry name" value="L-RHAMNOSE MUTAROTASE"/>
    <property type="match status" value="1"/>
</dbReference>
<sequence>MKRYGMITGLKPDKIAEYKQLHAAAWPGVLKKIREVNIRNYSIYLKKIEDKYFLFSYFEYTGDNFEADMKKMAADSTTVRWWSLTAPMQVPLPEAAEVKQTWTSMEEVFHY</sequence>
<dbReference type="SUPFAM" id="SSF54909">
    <property type="entry name" value="Dimeric alpha+beta barrel"/>
    <property type="match status" value="1"/>
</dbReference>
<dbReference type="PANTHER" id="PTHR34389:SF2">
    <property type="entry name" value="L-RHAMNOSE MUTAROTASE"/>
    <property type="match status" value="1"/>
</dbReference>
<evidence type="ECO:0000313" key="2">
    <source>
        <dbReference type="Proteomes" id="UP000468388"/>
    </source>
</evidence>
<keyword evidence="1" id="KW-0413">Isomerase</keyword>
<dbReference type="Pfam" id="PF05336">
    <property type="entry name" value="rhaM"/>
    <property type="match status" value="1"/>
</dbReference>
<protein>
    <submittedName>
        <fullName evidence="1">L-rhamnose mutarotase</fullName>
        <ecNumber evidence="1">5.1.3.32</ecNumber>
    </submittedName>
</protein>